<dbReference type="SUPFAM" id="SSF50978">
    <property type="entry name" value="WD40 repeat-like"/>
    <property type="match status" value="1"/>
</dbReference>
<dbReference type="AlphaFoldDB" id="A0A9P0HJN8"/>
<accession>A0A9P0HJN8</accession>
<evidence type="ECO:0000256" key="2">
    <source>
        <dbReference type="ARBA" id="ARBA00022737"/>
    </source>
</evidence>
<dbReference type="Pfam" id="PF00400">
    <property type="entry name" value="WD40"/>
    <property type="match status" value="3"/>
</dbReference>
<dbReference type="PANTHER" id="PTHR13211:SF0">
    <property type="entry name" value="TELOMERASE CAJAL BODY PROTEIN 1"/>
    <property type="match status" value="1"/>
</dbReference>
<dbReference type="EMBL" id="OV725081">
    <property type="protein sequence ID" value="CAH1403349.1"/>
    <property type="molecule type" value="Genomic_DNA"/>
</dbReference>
<protein>
    <recommendedName>
        <fullName evidence="4">WD repeat-containing protein 79</fullName>
    </recommendedName>
</protein>
<reference evidence="5" key="1">
    <citation type="submission" date="2022-01" db="EMBL/GenBank/DDBJ databases">
        <authorList>
            <person name="King R."/>
        </authorList>
    </citation>
    <scope>NUCLEOTIDE SEQUENCE</scope>
</reference>
<dbReference type="InterPro" id="IPR015943">
    <property type="entry name" value="WD40/YVTN_repeat-like_dom_sf"/>
</dbReference>
<keyword evidence="2" id="KW-0677">Repeat</keyword>
<keyword evidence="1" id="KW-0853">WD repeat</keyword>
<organism evidence="5 6">
    <name type="scientific">Nezara viridula</name>
    <name type="common">Southern green stink bug</name>
    <name type="synonym">Cimex viridulus</name>
    <dbReference type="NCBI Taxonomy" id="85310"/>
    <lineage>
        <taxon>Eukaryota</taxon>
        <taxon>Metazoa</taxon>
        <taxon>Ecdysozoa</taxon>
        <taxon>Arthropoda</taxon>
        <taxon>Hexapoda</taxon>
        <taxon>Insecta</taxon>
        <taxon>Pterygota</taxon>
        <taxon>Neoptera</taxon>
        <taxon>Paraneoptera</taxon>
        <taxon>Hemiptera</taxon>
        <taxon>Heteroptera</taxon>
        <taxon>Panheteroptera</taxon>
        <taxon>Pentatomomorpha</taxon>
        <taxon>Pentatomoidea</taxon>
        <taxon>Pentatomidae</taxon>
        <taxon>Pentatominae</taxon>
        <taxon>Nezara</taxon>
    </lineage>
</organism>
<dbReference type="InterPro" id="IPR051150">
    <property type="entry name" value="SWT21/TCAB1_mRNA_Telomere"/>
</dbReference>
<dbReference type="GO" id="GO:0015030">
    <property type="term" value="C:Cajal body"/>
    <property type="evidence" value="ECO:0007669"/>
    <property type="project" value="TreeGrafter"/>
</dbReference>
<dbReference type="GO" id="GO:0003723">
    <property type="term" value="F:RNA binding"/>
    <property type="evidence" value="ECO:0007669"/>
    <property type="project" value="TreeGrafter"/>
</dbReference>
<proteinExistence type="inferred from homology"/>
<dbReference type="OrthoDB" id="239865at2759"/>
<name>A0A9P0HJN8_NEZVI</name>
<evidence type="ECO:0000313" key="6">
    <source>
        <dbReference type="Proteomes" id="UP001152798"/>
    </source>
</evidence>
<sequence>MAELDVLPLVDSLDKNDITEEIKKGIAEINTDSNERMNIDQTESVLQSNEISYSNVESESNEVVCDKQVDETEVHQYPDIYKFENQAEIANFNAPHMKHFAGCKWSPDGTCLLTNCVDYTLRIFDLPKDIHSKTNWNSSESMSELQPSLAMKEGGRIYDFVWYPLMSSWEPLTCCFISSSVGSPVHLWDAYTGKIRASYRAYDFADEVHSALSLGFSTDGVLIYCGFRDAVKVFDISKPGRDCSTINLKVVSGQKGLVSCITVNPLMPELFAVGTYSRSIGLYSNSDEFICMLTGQHGGVTQLKFSNDGLRLYSGGRMDKEIICWDIRNPGSVLSTYERVVTTNQRIYFDMSPDDKYLISGGTDGICRVWNLHEGTNFNSEGRLEECFKFKTNNDCVNGVSLHRSYPVLATSSGQYHYPHLIEDDDDEKIFKPKQKYEFENNVKLWWIGPFTSDNENMSLDA</sequence>
<dbReference type="InterPro" id="IPR036322">
    <property type="entry name" value="WD40_repeat_dom_sf"/>
</dbReference>
<evidence type="ECO:0000256" key="4">
    <source>
        <dbReference type="ARBA" id="ARBA00041558"/>
    </source>
</evidence>
<dbReference type="PROSITE" id="PS00678">
    <property type="entry name" value="WD_REPEATS_1"/>
    <property type="match status" value="1"/>
</dbReference>
<dbReference type="Gene3D" id="2.130.10.10">
    <property type="entry name" value="YVTN repeat-like/Quinoprotein amine dehydrogenase"/>
    <property type="match status" value="2"/>
</dbReference>
<dbReference type="SMART" id="SM00320">
    <property type="entry name" value="WD40"/>
    <property type="match status" value="5"/>
</dbReference>
<gene>
    <name evidence="5" type="ORF">NEZAVI_LOCUS11965</name>
</gene>
<dbReference type="GO" id="GO:0030576">
    <property type="term" value="P:Cajal body organization"/>
    <property type="evidence" value="ECO:0007669"/>
    <property type="project" value="TreeGrafter"/>
</dbReference>
<evidence type="ECO:0000313" key="5">
    <source>
        <dbReference type="EMBL" id="CAH1403349.1"/>
    </source>
</evidence>
<dbReference type="InterPro" id="IPR001680">
    <property type="entry name" value="WD40_rpt"/>
</dbReference>
<evidence type="ECO:0000256" key="1">
    <source>
        <dbReference type="ARBA" id="ARBA00022574"/>
    </source>
</evidence>
<dbReference type="InterPro" id="IPR019775">
    <property type="entry name" value="WD40_repeat_CS"/>
</dbReference>
<dbReference type="PANTHER" id="PTHR13211">
    <property type="entry name" value="TELOMERASE CAJAL BODY PROTEIN 1"/>
    <property type="match status" value="1"/>
</dbReference>
<dbReference type="Proteomes" id="UP001152798">
    <property type="component" value="Chromosome 5"/>
</dbReference>
<comment type="similarity">
    <text evidence="3">Belongs to the TCAB1 family.</text>
</comment>
<evidence type="ECO:0000256" key="3">
    <source>
        <dbReference type="ARBA" id="ARBA00038279"/>
    </source>
</evidence>
<keyword evidence="6" id="KW-1185">Reference proteome</keyword>